<evidence type="ECO:0000259" key="5">
    <source>
        <dbReference type="PROSITE" id="PS50977"/>
    </source>
</evidence>
<feature type="domain" description="HTH tetR-type" evidence="5">
    <location>
        <begin position="6"/>
        <end position="66"/>
    </location>
</feature>
<dbReference type="SUPFAM" id="SSF46689">
    <property type="entry name" value="Homeodomain-like"/>
    <property type="match status" value="1"/>
</dbReference>
<dbReference type="EMBL" id="CP013023">
    <property type="protein sequence ID" value="ANF98585.1"/>
    <property type="molecule type" value="Genomic_DNA"/>
</dbReference>
<feature type="DNA-binding region" description="H-T-H motif" evidence="4">
    <location>
        <begin position="29"/>
        <end position="48"/>
    </location>
</feature>
<dbReference type="PRINTS" id="PR00455">
    <property type="entry name" value="HTHTETR"/>
</dbReference>
<keyword evidence="3" id="KW-0804">Transcription</keyword>
<dbReference type="OrthoDB" id="9809772at2"/>
<dbReference type="InterPro" id="IPR050109">
    <property type="entry name" value="HTH-type_TetR-like_transc_reg"/>
</dbReference>
<name>A0A172ZLQ7_9BACL</name>
<dbReference type="GO" id="GO:0003700">
    <property type="term" value="F:DNA-binding transcription factor activity"/>
    <property type="evidence" value="ECO:0007669"/>
    <property type="project" value="TreeGrafter"/>
</dbReference>
<dbReference type="Pfam" id="PF00440">
    <property type="entry name" value="TetR_N"/>
    <property type="match status" value="1"/>
</dbReference>
<dbReference type="InterPro" id="IPR001647">
    <property type="entry name" value="HTH_TetR"/>
</dbReference>
<evidence type="ECO:0000256" key="3">
    <source>
        <dbReference type="ARBA" id="ARBA00023163"/>
    </source>
</evidence>
<proteinExistence type="predicted"/>
<dbReference type="PANTHER" id="PTHR30055">
    <property type="entry name" value="HTH-TYPE TRANSCRIPTIONAL REGULATOR RUTR"/>
    <property type="match status" value="1"/>
</dbReference>
<dbReference type="STRING" id="1616788.AR543_02040"/>
<dbReference type="InterPro" id="IPR041478">
    <property type="entry name" value="TetR_C_27"/>
</dbReference>
<organism evidence="6 7">
    <name type="scientific">Paenibacillus bovis</name>
    <dbReference type="NCBI Taxonomy" id="1616788"/>
    <lineage>
        <taxon>Bacteria</taxon>
        <taxon>Bacillati</taxon>
        <taxon>Bacillota</taxon>
        <taxon>Bacilli</taxon>
        <taxon>Bacillales</taxon>
        <taxon>Paenibacillaceae</taxon>
        <taxon>Paenibacillus</taxon>
    </lineage>
</organism>
<dbReference type="AlphaFoldDB" id="A0A172ZLQ7"/>
<keyword evidence="7" id="KW-1185">Reference proteome</keyword>
<evidence type="ECO:0000256" key="1">
    <source>
        <dbReference type="ARBA" id="ARBA00023015"/>
    </source>
</evidence>
<evidence type="ECO:0000256" key="2">
    <source>
        <dbReference type="ARBA" id="ARBA00023125"/>
    </source>
</evidence>
<dbReference type="Gene3D" id="1.10.357.10">
    <property type="entry name" value="Tetracycline Repressor, domain 2"/>
    <property type="match status" value="1"/>
</dbReference>
<dbReference type="InterPro" id="IPR036271">
    <property type="entry name" value="Tet_transcr_reg_TetR-rel_C_sf"/>
</dbReference>
<dbReference type="PROSITE" id="PS50977">
    <property type="entry name" value="HTH_TETR_2"/>
    <property type="match status" value="1"/>
</dbReference>
<dbReference type="PANTHER" id="PTHR30055:SF151">
    <property type="entry name" value="TRANSCRIPTIONAL REGULATORY PROTEIN"/>
    <property type="match status" value="1"/>
</dbReference>
<dbReference type="RefSeq" id="WP_060536602.1">
    <property type="nucleotide sequence ID" value="NZ_CP013023.1"/>
</dbReference>
<evidence type="ECO:0000313" key="7">
    <source>
        <dbReference type="Proteomes" id="UP000078148"/>
    </source>
</evidence>
<keyword evidence="2 4" id="KW-0238">DNA-binding</keyword>
<reference evidence="6 7" key="2">
    <citation type="journal article" date="2016" name="Int. J. Syst. Evol. Microbiol.">
        <title>Paenibacillus bovis sp. nov., isolated from raw yak (Bos grunniens) milk.</title>
        <authorList>
            <person name="Gao C."/>
            <person name="Han J."/>
            <person name="Liu Z."/>
            <person name="Xu X."/>
            <person name="Hang F."/>
            <person name="Wu Z."/>
        </authorList>
    </citation>
    <scope>NUCLEOTIDE SEQUENCE [LARGE SCALE GENOMIC DNA]</scope>
    <source>
        <strain evidence="6 7">BD3526</strain>
    </source>
</reference>
<dbReference type="Proteomes" id="UP000078148">
    <property type="component" value="Chromosome"/>
</dbReference>
<gene>
    <name evidence="6" type="ORF">AR543_02040</name>
</gene>
<evidence type="ECO:0000313" key="6">
    <source>
        <dbReference type="EMBL" id="ANF98585.1"/>
    </source>
</evidence>
<dbReference type="InterPro" id="IPR009057">
    <property type="entry name" value="Homeodomain-like_sf"/>
</dbReference>
<protein>
    <submittedName>
        <fullName evidence="6">TetR family transcriptional regulator</fullName>
    </submittedName>
</protein>
<reference evidence="7" key="1">
    <citation type="submission" date="2015-10" db="EMBL/GenBank/DDBJ databases">
        <title>Genome of Paenibacillus bovis sp. nov.</title>
        <authorList>
            <person name="Wu Z."/>
            <person name="Gao C."/>
            <person name="Liu Z."/>
            <person name="Zheng H."/>
        </authorList>
    </citation>
    <scope>NUCLEOTIDE SEQUENCE [LARGE SCALE GENOMIC DNA]</scope>
    <source>
        <strain evidence="7">BD3526</strain>
    </source>
</reference>
<dbReference type="GO" id="GO:0000976">
    <property type="term" value="F:transcription cis-regulatory region binding"/>
    <property type="evidence" value="ECO:0007669"/>
    <property type="project" value="TreeGrafter"/>
</dbReference>
<accession>A0A172ZLQ7</accession>
<dbReference type="KEGG" id="pbv:AR543_02040"/>
<evidence type="ECO:0000256" key="4">
    <source>
        <dbReference type="PROSITE-ProRule" id="PRU00335"/>
    </source>
</evidence>
<dbReference type="SUPFAM" id="SSF48498">
    <property type="entry name" value="Tetracyclin repressor-like, C-terminal domain"/>
    <property type="match status" value="1"/>
</dbReference>
<sequence length="197" mass="22179">MASDLPLTKENILDAAEQVLRRYGPDKTSVVDVARVLKVSHGTIYRHYPSKAALREAVTERWLHTLSDPLEAIARQTGGSELQRLRHWYDTLIQSKRRYAVEDAEMFAMYAAVSAKPIPIITEHIRAMNEQIASIIRRGMDSGEMAAGDPVTTARALFNATSYFHHPAHAAEWENGEIDRCFDEVWTLLCRGLQASS</sequence>
<dbReference type="Pfam" id="PF17935">
    <property type="entry name" value="TetR_C_27"/>
    <property type="match status" value="1"/>
</dbReference>
<keyword evidence="1" id="KW-0805">Transcription regulation</keyword>